<dbReference type="Gene3D" id="3.30.160.60">
    <property type="entry name" value="Classic Zinc Finger"/>
    <property type="match status" value="2"/>
</dbReference>
<proteinExistence type="predicted"/>
<dbReference type="GO" id="GO:0008270">
    <property type="term" value="F:zinc ion binding"/>
    <property type="evidence" value="ECO:0007669"/>
    <property type="project" value="UniProtKB-KW"/>
</dbReference>
<dbReference type="SMART" id="SM00355">
    <property type="entry name" value="ZnF_C2H2"/>
    <property type="match status" value="2"/>
</dbReference>
<organism evidence="8 9">
    <name type="scientific">Aphanomyces euteiches</name>
    <dbReference type="NCBI Taxonomy" id="100861"/>
    <lineage>
        <taxon>Eukaryota</taxon>
        <taxon>Sar</taxon>
        <taxon>Stramenopiles</taxon>
        <taxon>Oomycota</taxon>
        <taxon>Saprolegniomycetes</taxon>
        <taxon>Saprolegniales</taxon>
        <taxon>Verrucalvaceae</taxon>
        <taxon>Aphanomyces</taxon>
    </lineage>
</organism>
<gene>
    <name evidence="8" type="ORF">Ae201684_017817</name>
</gene>
<feature type="compositionally biased region" description="Low complexity" evidence="6">
    <location>
        <begin position="90"/>
        <end position="99"/>
    </location>
</feature>
<dbReference type="Proteomes" id="UP000481153">
    <property type="component" value="Unassembled WGS sequence"/>
</dbReference>
<reference evidence="8 9" key="1">
    <citation type="submission" date="2019-07" db="EMBL/GenBank/DDBJ databases">
        <title>Genomics analysis of Aphanomyces spp. identifies a new class of oomycete effector associated with host adaptation.</title>
        <authorList>
            <person name="Gaulin E."/>
        </authorList>
    </citation>
    <scope>NUCLEOTIDE SEQUENCE [LARGE SCALE GENOMIC DNA]</scope>
    <source>
        <strain evidence="8 9">ATCC 201684</strain>
    </source>
</reference>
<accession>A0A6G0W7R2</accession>
<sequence length="441" mass="49948">MTEGNPKQTHKSVRRQIPDWERRFQCPHPMCGKRFTRKFSMTEHIKTHTGDKPHECPVPGCGKKFTTAGNLARHRKIHDGYKENAGGDESPSSSTSSTSNNRLVPGASNNAPNSHIDLVYPKDERKQPNTAEFYNSGVHVNSPQVPPVKYHQKRRSSLPATLQGFNGRYKSPVHMLHGNNNHEMLFADPETLHRQKMEAIRSFETGEADKQLYFDPYTQPSSSSWMQTPPQNNYMGNYLKHTRSQSLTHEQLSCHLQAMQSTYGGFNKIMESGRTSQPQTDVDFLLQEDEDDNQNHLKASNNSNNEGSRRGAENNFPTAGLGMFTKMMQQPPPPQQAPPQHQQRYAPEMQTQPMEFSHGYTPLSDTFFDDNAIIDMLFDDRGDLHPQTNSMEPAQVFHHPQPVHPSGGYSNGVAGRSQAMFDEWKAQDHNQPVSVINEQQV</sequence>
<dbReference type="SUPFAM" id="SSF57667">
    <property type="entry name" value="beta-beta-alpha zinc fingers"/>
    <property type="match status" value="1"/>
</dbReference>
<evidence type="ECO:0000256" key="2">
    <source>
        <dbReference type="ARBA" id="ARBA00022737"/>
    </source>
</evidence>
<dbReference type="PANTHER" id="PTHR23235:SF120">
    <property type="entry name" value="KRUPPEL-LIKE FACTOR 15"/>
    <property type="match status" value="1"/>
</dbReference>
<protein>
    <recommendedName>
        <fullName evidence="7">C2H2-type domain-containing protein</fullName>
    </recommendedName>
</protein>
<evidence type="ECO:0000256" key="5">
    <source>
        <dbReference type="PROSITE-ProRule" id="PRU00042"/>
    </source>
</evidence>
<dbReference type="EMBL" id="VJMJ01000313">
    <property type="protein sequence ID" value="KAF0723198.1"/>
    <property type="molecule type" value="Genomic_DNA"/>
</dbReference>
<keyword evidence="4" id="KW-0862">Zinc</keyword>
<evidence type="ECO:0000256" key="6">
    <source>
        <dbReference type="SAM" id="MobiDB-lite"/>
    </source>
</evidence>
<feature type="region of interest" description="Disordered" evidence="6">
    <location>
        <begin position="1"/>
        <end position="20"/>
    </location>
</feature>
<name>A0A6G0W7R2_9STRA</name>
<feature type="domain" description="C2H2-type" evidence="7">
    <location>
        <begin position="24"/>
        <end position="53"/>
    </location>
</feature>
<dbReference type="FunFam" id="3.30.160.60:FF:000690">
    <property type="entry name" value="Zinc finger protein 354C"/>
    <property type="match status" value="1"/>
</dbReference>
<evidence type="ECO:0000256" key="3">
    <source>
        <dbReference type="ARBA" id="ARBA00022771"/>
    </source>
</evidence>
<feature type="region of interest" description="Disordered" evidence="6">
    <location>
        <begin position="80"/>
        <end position="121"/>
    </location>
</feature>
<keyword evidence="1" id="KW-0479">Metal-binding</keyword>
<evidence type="ECO:0000313" key="8">
    <source>
        <dbReference type="EMBL" id="KAF0723198.1"/>
    </source>
</evidence>
<feature type="domain" description="C2H2-type" evidence="7">
    <location>
        <begin position="54"/>
        <end position="83"/>
    </location>
</feature>
<keyword evidence="9" id="KW-1185">Reference proteome</keyword>
<dbReference type="AlphaFoldDB" id="A0A6G0W7R2"/>
<dbReference type="Pfam" id="PF00096">
    <property type="entry name" value="zf-C2H2"/>
    <property type="match status" value="2"/>
</dbReference>
<dbReference type="GO" id="GO:0000981">
    <property type="term" value="F:DNA-binding transcription factor activity, RNA polymerase II-specific"/>
    <property type="evidence" value="ECO:0007669"/>
    <property type="project" value="TreeGrafter"/>
</dbReference>
<dbReference type="InterPro" id="IPR036236">
    <property type="entry name" value="Znf_C2H2_sf"/>
</dbReference>
<dbReference type="PROSITE" id="PS00028">
    <property type="entry name" value="ZINC_FINGER_C2H2_1"/>
    <property type="match status" value="2"/>
</dbReference>
<dbReference type="VEuPathDB" id="FungiDB:AeMF1_009505"/>
<dbReference type="GO" id="GO:0000978">
    <property type="term" value="F:RNA polymerase II cis-regulatory region sequence-specific DNA binding"/>
    <property type="evidence" value="ECO:0007669"/>
    <property type="project" value="TreeGrafter"/>
</dbReference>
<feature type="region of interest" description="Disordered" evidence="6">
    <location>
        <begin position="294"/>
        <end position="319"/>
    </location>
</feature>
<keyword evidence="3 5" id="KW-0863">Zinc-finger</keyword>
<evidence type="ECO:0000259" key="7">
    <source>
        <dbReference type="PROSITE" id="PS50157"/>
    </source>
</evidence>
<dbReference type="FunFam" id="3.30.160.60:FF:000125">
    <property type="entry name" value="Putative zinc finger protein 143"/>
    <property type="match status" value="1"/>
</dbReference>
<dbReference type="PROSITE" id="PS50157">
    <property type="entry name" value="ZINC_FINGER_C2H2_2"/>
    <property type="match status" value="2"/>
</dbReference>
<evidence type="ECO:0000256" key="4">
    <source>
        <dbReference type="ARBA" id="ARBA00022833"/>
    </source>
</evidence>
<keyword evidence="2" id="KW-0677">Repeat</keyword>
<comment type="caution">
    <text evidence="8">The sequence shown here is derived from an EMBL/GenBank/DDBJ whole genome shotgun (WGS) entry which is preliminary data.</text>
</comment>
<evidence type="ECO:0000313" key="9">
    <source>
        <dbReference type="Proteomes" id="UP000481153"/>
    </source>
</evidence>
<dbReference type="InterPro" id="IPR013087">
    <property type="entry name" value="Znf_C2H2_type"/>
</dbReference>
<dbReference type="PANTHER" id="PTHR23235">
    <property type="entry name" value="KRUEPPEL-LIKE TRANSCRIPTION FACTOR"/>
    <property type="match status" value="1"/>
</dbReference>
<evidence type="ECO:0000256" key="1">
    <source>
        <dbReference type="ARBA" id="ARBA00022723"/>
    </source>
</evidence>